<protein>
    <recommendedName>
        <fullName evidence="10">START domain-containing protein</fullName>
    </recommendedName>
</protein>
<dbReference type="InterPro" id="IPR002913">
    <property type="entry name" value="START_lipid-bd_dom"/>
</dbReference>
<feature type="transmembrane region" description="Helical" evidence="5">
    <location>
        <begin position="230"/>
        <end position="250"/>
    </location>
</feature>
<keyword evidence="5" id="KW-1133">Transmembrane helix</keyword>
<dbReference type="InterPro" id="IPR000799">
    <property type="entry name" value="StAR-like"/>
</dbReference>
<dbReference type="Pfam" id="PF01852">
    <property type="entry name" value="START"/>
    <property type="match status" value="1"/>
</dbReference>
<evidence type="ECO:0000256" key="3">
    <source>
        <dbReference type="ARBA" id="ARBA00023136"/>
    </source>
</evidence>
<dbReference type="SUPFAM" id="SSF55961">
    <property type="entry name" value="Bet v1-like"/>
    <property type="match status" value="1"/>
</dbReference>
<dbReference type="GO" id="GO:0005789">
    <property type="term" value="C:endoplasmic reticulum membrane"/>
    <property type="evidence" value="ECO:0007669"/>
    <property type="project" value="TreeGrafter"/>
</dbReference>
<dbReference type="PROSITE" id="PS51439">
    <property type="entry name" value="MENTAL"/>
    <property type="match status" value="1"/>
</dbReference>
<organism evidence="8 9">
    <name type="scientific">Cloeon dipterum</name>
    <dbReference type="NCBI Taxonomy" id="197152"/>
    <lineage>
        <taxon>Eukaryota</taxon>
        <taxon>Metazoa</taxon>
        <taxon>Ecdysozoa</taxon>
        <taxon>Arthropoda</taxon>
        <taxon>Hexapoda</taxon>
        <taxon>Insecta</taxon>
        <taxon>Pterygota</taxon>
        <taxon>Palaeoptera</taxon>
        <taxon>Ephemeroptera</taxon>
        <taxon>Pisciforma</taxon>
        <taxon>Baetidae</taxon>
        <taxon>Cloeon</taxon>
    </lineage>
</organism>
<dbReference type="GO" id="GO:0005765">
    <property type="term" value="C:lysosomal membrane"/>
    <property type="evidence" value="ECO:0007669"/>
    <property type="project" value="TreeGrafter"/>
</dbReference>
<keyword evidence="3 5" id="KW-0472">Membrane</keyword>
<dbReference type="PANTHER" id="PTHR46121">
    <property type="entry name" value="STEROIDOGENIC ACUTE REGULATORY PROTEIN-LIKE"/>
    <property type="match status" value="1"/>
</dbReference>
<evidence type="ECO:0000256" key="1">
    <source>
        <dbReference type="ARBA" id="ARBA00004141"/>
    </source>
</evidence>
<evidence type="ECO:0008006" key="10">
    <source>
        <dbReference type="Google" id="ProtNLM"/>
    </source>
</evidence>
<accession>A0A8S1DGB7</accession>
<reference evidence="8 9" key="1">
    <citation type="submission" date="2020-04" db="EMBL/GenBank/DDBJ databases">
        <authorList>
            <person name="Alioto T."/>
            <person name="Alioto T."/>
            <person name="Gomez Garrido J."/>
        </authorList>
    </citation>
    <scope>NUCLEOTIDE SEQUENCE [LARGE SCALE GENOMIC DNA]</scope>
</reference>
<feature type="transmembrane region" description="Helical" evidence="5">
    <location>
        <begin position="202"/>
        <end position="224"/>
    </location>
</feature>
<dbReference type="InterPro" id="IPR051869">
    <property type="entry name" value="STARD3"/>
</dbReference>
<dbReference type="AlphaFoldDB" id="A0A8S1DGB7"/>
<evidence type="ECO:0000256" key="2">
    <source>
        <dbReference type="ARBA" id="ARBA00022692"/>
    </source>
</evidence>
<dbReference type="InterPro" id="IPR023393">
    <property type="entry name" value="START-like_dom_sf"/>
</dbReference>
<proteinExistence type="predicted"/>
<dbReference type="Proteomes" id="UP000494165">
    <property type="component" value="Unassembled WGS sequence"/>
</dbReference>
<feature type="domain" description="MENTAL" evidence="7">
    <location>
        <begin position="123"/>
        <end position="298"/>
    </location>
</feature>
<evidence type="ECO:0000259" key="7">
    <source>
        <dbReference type="PROSITE" id="PS51439"/>
    </source>
</evidence>
<evidence type="ECO:0000256" key="5">
    <source>
        <dbReference type="SAM" id="Phobius"/>
    </source>
</evidence>
<dbReference type="GO" id="GO:0031902">
    <property type="term" value="C:late endosome membrane"/>
    <property type="evidence" value="ECO:0007669"/>
    <property type="project" value="TreeGrafter"/>
</dbReference>
<dbReference type="OrthoDB" id="74575at2759"/>
<evidence type="ECO:0000256" key="4">
    <source>
        <dbReference type="SAM" id="MobiDB-lite"/>
    </source>
</evidence>
<dbReference type="GO" id="GO:0008289">
    <property type="term" value="F:lipid binding"/>
    <property type="evidence" value="ECO:0007669"/>
    <property type="project" value="InterPro"/>
</dbReference>
<dbReference type="SMART" id="SM00234">
    <property type="entry name" value="START"/>
    <property type="match status" value="1"/>
</dbReference>
<dbReference type="InterPro" id="IPR019498">
    <property type="entry name" value="MENTAL"/>
</dbReference>
<name>A0A8S1DGB7_9INSE</name>
<feature type="region of interest" description="Disordered" evidence="4">
    <location>
        <begin position="309"/>
        <end position="334"/>
    </location>
</feature>
<dbReference type="PRINTS" id="PR00978">
    <property type="entry name" value="STARPROTEIN"/>
</dbReference>
<feature type="transmembrane region" description="Helical" evidence="5">
    <location>
        <begin position="129"/>
        <end position="153"/>
    </location>
</feature>
<feature type="transmembrane region" description="Helical" evidence="5">
    <location>
        <begin position="173"/>
        <end position="195"/>
    </location>
</feature>
<evidence type="ECO:0000313" key="8">
    <source>
        <dbReference type="EMBL" id="CAB3380026.1"/>
    </source>
</evidence>
<dbReference type="Pfam" id="PF10457">
    <property type="entry name" value="MENTAL"/>
    <property type="match status" value="1"/>
</dbReference>
<sequence length="563" mass="63845">MFIFKFRLFRVAKSFNNLLGVKSVNLCPHWTMKIASKEMHSMGSRDESARQAAESLLSGSSSQSVNQYPPLHPQQIRPDSSYGAAGQNYPRFVNTRGNIQSSSPSVEYLNEELLAGLRLGGQMSGVRRFFCLFLTFDLLFTFLMWFTCIMLIGNRDVVQALIDEVRYYNVHTSMFDIVMAAACRFTVLLLFYALLYINHWIIIALSTSGTCAFLIFKVFVFNWASAGQPVFQVLIILTSFVLAWGETWFLDFRVIPQETLARAIIIDPNTSNFLRSVYDERTPLMRNFLNSTGCPENYTESIGNFYSPLESPRESDDEEEGAGGRFRTNQRTRSKPKDLSVADYFTEAQLEAEARESFNAAWSVLNSTSGWKREKDTTEGDLVESKGVAKQRKIFRLKGQIEIPPKLLLEELYYKVEDMPAWNPTIIQSRRLQVLDEHTDVVYQVSAEGGGGVVASREFVVLRHWGVKDGTYISSGCSCSHLDAPENKKLIRGHNGPNCWAMQPVPNEPNQCNFLWLLDTDLKGWVPQYMVEAALSTAMLEFLSSLRSYAAKLKEEGKFSSYT</sequence>
<keyword evidence="9" id="KW-1185">Reference proteome</keyword>
<dbReference type="PANTHER" id="PTHR46121:SF4">
    <property type="entry name" value="STEROIDOGENIC ACUTE REGULATORY PROTEIN-LIKE"/>
    <property type="match status" value="1"/>
</dbReference>
<dbReference type="GO" id="GO:0140284">
    <property type="term" value="C:endoplasmic reticulum-endosome membrane contact site"/>
    <property type="evidence" value="ECO:0007669"/>
    <property type="project" value="TreeGrafter"/>
</dbReference>
<comment type="caution">
    <text evidence="8">The sequence shown here is derived from an EMBL/GenBank/DDBJ whole genome shotgun (WGS) entry which is preliminary data.</text>
</comment>
<keyword evidence="2 5" id="KW-0812">Transmembrane</keyword>
<dbReference type="PROSITE" id="PS50848">
    <property type="entry name" value="START"/>
    <property type="match status" value="1"/>
</dbReference>
<comment type="subcellular location">
    <subcellularLocation>
        <location evidence="1">Membrane</location>
        <topology evidence="1">Multi-pass membrane protein</topology>
    </subcellularLocation>
</comment>
<evidence type="ECO:0000259" key="6">
    <source>
        <dbReference type="PROSITE" id="PS50848"/>
    </source>
</evidence>
<dbReference type="GO" id="GO:0099044">
    <property type="term" value="P:vesicle tethering to endoplasmic reticulum"/>
    <property type="evidence" value="ECO:0007669"/>
    <property type="project" value="TreeGrafter"/>
</dbReference>
<gene>
    <name evidence="8" type="ORF">CLODIP_2_CD02867</name>
</gene>
<dbReference type="EMBL" id="CADEPI010000199">
    <property type="protein sequence ID" value="CAB3380026.1"/>
    <property type="molecule type" value="Genomic_DNA"/>
</dbReference>
<evidence type="ECO:0000313" key="9">
    <source>
        <dbReference type="Proteomes" id="UP000494165"/>
    </source>
</evidence>
<dbReference type="Gene3D" id="3.30.530.20">
    <property type="match status" value="1"/>
</dbReference>
<feature type="domain" description="START" evidence="6">
    <location>
        <begin position="367"/>
        <end position="555"/>
    </location>
</feature>